<dbReference type="EMBL" id="MDKC01000015">
    <property type="protein sequence ID" value="ODG91711.1"/>
    <property type="molecule type" value="Genomic_DNA"/>
</dbReference>
<protein>
    <submittedName>
        <fullName evidence="2">Uncharacterized protein</fullName>
    </submittedName>
</protein>
<dbReference type="Proteomes" id="UP000094580">
    <property type="component" value="Unassembled WGS sequence"/>
</dbReference>
<evidence type="ECO:0000313" key="2">
    <source>
        <dbReference type="EMBL" id="ODG91711.1"/>
    </source>
</evidence>
<evidence type="ECO:0000256" key="1">
    <source>
        <dbReference type="SAM" id="Phobius"/>
    </source>
</evidence>
<sequence>MNKRVKRIFTWVSITAVFVLGVHFFLRLLGGFHERRFADQHSMYMDRGGRNEFRSHQIMHGPHHFHDFSWIGLVLFLLIAIAVVTFIFKKLVKKGQASQVNQISLDTTSFNTPINRTNADLLDKWEKNLLSKKENK</sequence>
<keyword evidence="1" id="KW-1133">Transmembrane helix</keyword>
<evidence type="ECO:0000313" key="3">
    <source>
        <dbReference type="Proteomes" id="UP000094580"/>
    </source>
</evidence>
<reference evidence="2 3" key="1">
    <citation type="submission" date="2016-07" db="EMBL/GenBank/DDBJ databases">
        <authorList>
            <person name="Townsley L."/>
            <person name="Shank E.A."/>
        </authorList>
    </citation>
    <scope>NUCLEOTIDE SEQUENCE [LARGE SCALE GENOMIC DNA]</scope>
    <source>
        <strain evidence="2 3">CH01</strain>
    </source>
</reference>
<name>A0ABX2ZPP7_9BACI</name>
<comment type="caution">
    <text evidence="2">The sequence shown here is derived from an EMBL/GenBank/DDBJ whole genome shotgun (WGS) entry which is preliminary data.</text>
</comment>
<accession>A0ABX2ZPP7</accession>
<dbReference type="RefSeq" id="WP_069033925.1">
    <property type="nucleotide sequence ID" value="NZ_MDKC01000015.1"/>
</dbReference>
<proteinExistence type="predicted"/>
<keyword evidence="1" id="KW-0812">Transmembrane</keyword>
<organism evidence="2 3">
    <name type="scientific">Gottfriedia luciferensis</name>
    <dbReference type="NCBI Taxonomy" id="178774"/>
    <lineage>
        <taxon>Bacteria</taxon>
        <taxon>Bacillati</taxon>
        <taxon>Bacillota</taxon>
        <taxon>Bacilli</taxon>
        <taxon>Bacillales</taxon>
        <taxon>Bacillaceae</taxon>
        <taxon>Gottfriedia</taxon>
    </lineage>
</organism>
<feature type="transmembrane region" description="Helical" evidence="1">
    <location>
        <begin position="68"/>
        <end position="88"/>
    </location>
</feature>
<gene>
    <name evidence="2" type="ORF">BED47_22135</name>
</gene>
<keyword evidence="1" id="KW-0472">Membrane</keyword>
<feature type="transmembrane region" description="Helical" evidence="1">
    <location>
        <begin position="7"/>
        <end position="26"/>
    </location>
</feature>
<keyword evidence="3" id="KW-1185">Reference proteome</keyword>